<dbReference type="Proteomes" id="UP000605676">
    <property type="component" value="Unassembled WGS sequence"/>
</dbReference>
<keyword evidence="4" id="KW-1185">Reference proteome</keyword>
<dbReference type="Pfam" id="PF13568">
    <property type="entry name" value="OMP_b-brl_2"/>
    <property type="match status" value="1"/>
</dbReference>
<proteinExistence type="predicted"/>
<feature type="domain" description="Outer membrane protein beta-barrel" evidence="2">
    <location>
        <begin position="18"/>
        <end position="192"/>
    </location>
</feature>
<name>A0ABS1HHZ7_9BACT</name>
<dbReference type="RefSeq" id="WP_200464523.1">
    <property type="nucleotide sequence ID" value="NZ_JAENRR010000014.1"/>
</dbReference>
<accession>A0ABS1HHZ7</accession>
<evidence type="ECO:0000256" key="1">
    <source>
        <dbReference type="SAM" id="SignalP"/>
    </source>
</evidence>
<dbReference type="Gene3D" id="2.40.160.20">
    <property type="match status" value="1"/>
</dbReference>
<dbReference type="InterPro" id="IPR011250">
    <property type="entry name" value="OMP/PagP_B-barrel"/>
</dbReference>
<gene>
    <name evidence="3" type="ORF">JIV24_08090</name>
</gene>
<comment type="caution">
    <text evidence="3">The sequence shown here is derived from an EMBL/GenBank/DDBJ whole genome shotgun (WGS) entry which is preliminary data.</text>
</comment>
<keyword evidence="1" id="KW-0732">Signal</keyword>
<evidence type="ECO:0000259" key="2">
    <source>
        <dbReference type="Pfam" id="PF13568"/>
    </source>
</evidence>
<feature type="chain" id="PRO_5045322693" evidence="1">
    <location>
        <begin position="20"/>
        <end position="218"/>
    </location>
</feature>
<dbReference type="EMBL" id="JAENRR010000014">
    <property type="protein sequence ID" value="MBK3517296.1"/>
    <property type="molecule type" value="Genomic_DNA"/>
</dbReference>
<organism evidence="3 4">
    <name type="scientific">Carboxylicivirga marina</name>
    <dbReference type="NCBI Taxonomy" id="2800988"/>
    <lineage>
        <taxon>Bacteria</taxon>
        <taxon>Pseudomonadati</taxon>
        <taxon>Bacteroidota</taxon>
        <taxon>Bacteroidia</taxon>
        <taxon>Marinilabiliales</taxon>
        <taxon>Marinilabiliaceae</taxon>
        <taxon>Carboxylicivirga</taxon>
    </lineage>
</organism>
<protein>
    <submittedName>
        <fullName evidence="3">PorT family protein</fullName>
    </submittedName>
</protein>
<dbReference type="SUPFAM" id="SSF56925">
    <property type="entry name" value="OMPA-like"/>
    <property type="match status" value="1"/>
</dbReference>
<feature type="signal peptide" evidence="1">
    <location>
        <begin position="1"/>
        <end position="19"/>
    </location>
</feature>
<evidence type="ECO:0000313" key="3">
    <source>
        <dbReference type="EMBL" id="MBK3517296.1"/>
    </source>
</evidence>
<dbReference type="InterPro" id="IPR025665">
    <property type="entry name" value="Beta-barrel_OMP_2"/>
</dbReference>
<evidence type="ECO:0000313" key="4">
    <source>
        <dbReference type="Proteomes" id="UP000605676"/>
    </source>
</evidence>
<reference evidence="3 4" key="1">
    <citation type="submission" date="2021-01" db="EMBL/GenBank/DDBJ databases">
        <title>Carboxyliciviraga sp.nov., isolated from coastal sediments.</title>
        <authorList>
            <person name="Lu D."/>
            <person name="Zhang T."/>
        </authorList>
    </citation>
    <scope>NUCLEOTIDE SEQUENCE [LARGE SCALE GENOMIC DNA]</scope>
    <source>
        <strain evidence="3 4">N1Y132</strain>
    </source>
</reference>
<sequence length="218" mass="24131">MKKTILFLIGSLISLFAFSQESKIAIGLQMANSITSLRGNPMIDDFDSRFVISPGITFDYVLSENLSLNSGLAFERKGAKTDVEYTDKSGSILLNSEVESNFDYLTLPLMLSYHTNSKLKFYFGGGTFLSFLLSQKTIFEGSSIMPEQVEDNTENMKRIDVGLALKAGINLPMNDRFILDLGLRNYLGLLNTSKLDVIDDGSIKTNAFSAVIGVKYKI</sequence>